<dbReference type="Proteomes" id="UP000503447">
    <property type="component" value="Chromosome"/>
</dbReference>
<evidence type="ECO:0000313" key="2">
    <source>
        <dbReference type="EMBL" id="QJW99683.1"/>
    </source>
</evidence>
<dbReference type="RefSeq" id="WP_171474604.1">
    <property type="nucleotide sequence ID" value="NZ_CP053452.2"/>
</dbReference>
<evidence type="ECO:0000313" key="3">
    <source>
        <dbReference type="Proteomes" id="UP000503447"/>
    </source>
</evidence>
<gene>
    <name evidence="2" type="ORF">FTUN_7304</name>
</gene>
<dbReference type="EMBL" id="CP053452">
    <property type="protein sequence ID" value="QJW99683.1"/>
    <property type="molecule type" value="Genomic_DNA"/>
</dbReference>
<dbReference type="InterPro" id="IPR055259">
    <property type="entry name" value="YkvP/CgeB_Glyco_trans-like"/>
</dbReference>
<name>A0A6M5Z2D8_9BACT</name>
<accession>A0A6M5Z2D8</accession>
<dbReference type="KEGG" id="ftj:FTUN_7304"/>
<feature type="domain" description="Spore protein YkvP/CgeB glycosyl transferase-like" evidence="1">
    <location>
        <begin position="222"/>
        <end position="355"/>
    </location>
</feature>
<organism evidence="2 3">
    <name type="scientific">Frigoriglobus tundricola</name>
    <dbReference type="NCBI Taxonomy" id="2774151"/>
    <lineage>
        <taxon>Bacteria</taxon>
        <taxon>Pseudomonadati</taxon>
        <taxon>Planctomycetota</taxon>
        <taxon>Planctomycetia</taxon>
        <taxon>Gemmatales</taxon>
        <taxon>Gemmataceae</taxon>
        <taxon>Frigoriglobus</taxon>
    </lineage>
</organism>
<reference evidence="3" key="1">
    <citation type="submission" date="2020-05" db="EMBL/GenBank/DDBJ databases">
        <title>Frigoriglobus tundricola gen. nov., sp. nov., a psychrotolerant cellulolytic planctomycete of the family Gemmataceae with two divergent copies of 16S rRNA gene.</title>
        <authorList>
            <person name="Kulichevskaya I.S."/>
            <person name="Ivanova A.A."/>
            <person name="Naumoff D.G."/>
            <person name="Beletsky A.V."/>
            <person name="Rijpstra W.I.C."/>
            <person name="Sinninghe Damste J.S."/>
            <person name="Mardanov A.V."/>
            <person name="Ravin N.V."/>
            <person name="Dedysh S.N."/>
        </authorList>
    </citation>
    <scope>NUCLEOTIDE SEQUENCE [LARGE SCALE GENOMIC DNA]</scope>
    <source>
        <strain evidence="3">PL17</strain>
    </source>
</reference>
<proteinExistence type="predicted"/>
<protein>
    <recommendedName>
        <fullName evidence="1">Spore protein YkvP/CgeB glycosyl transferase-like domain-containing protein</fullName>
    </recommendedName>
</protein>
<keyword evidence="3" id="KW-1185">Reference proteome</keyword>
<sequence length="389" mass="45750">MNVSIWRWRLHRATVDRAHFLWPFSRKRGRKRLLMISCRDPICHAQLFPFFFHQSDLAARDHIELRELPLDRFESDRHPYGGGAAVDAVCFQTWFSLGPQAMEALARKIRTVWPTARVAYFDWFAPTDLRYAEALGDHIDVYLKKQTLSDFAEYGRATRGDTNLTDYYSRRFHLDHPETHFRVPDRFRDKLVLGTHFAFSDYMLPRFLSAYPAAAHRPVDLHARIAVKGSDWYERMRQESLDKVNRRANDLKVISQGRVSRKEFFTELYGSKICFSPFGYGEICWRDFEAMFTGSLLLKPDVSHLDCYPNVFVPHETYVPLGWDLSDFDEKIDHYLKHPAEREAITRRAFAALHDYFRERRFLDDVRPLLSRLNLIPARPQVVTSGAPR</sequence>
<evidence type="ECO:0000259" key="1">
    <source>
        <dbReference type="Pfam" id="PF13524"/>
    </source>
</evidence>
<dbReference type="Pfam" id="PF13524">
    <property type="entry name" value="Glyco_trans_1_2"/>
    <property type="match status" value="1"/>
</dbReference>
<dbReference type="AlphaFoldDB" id="A0A6M5Z2D8"/>